<accession>A0ABQ2TC94</accession>
<reference evidence="3" key="1">
    <citation type="journal article" date="2019" name="Int. J. Syst. Evol. Microbiol.">
        <title>The Global Catalogue of Microorganisms (GCM) 10K type strain sequencing project: providing services to taxonomists for standard genome sequencing and annotation.</title>
        <authorList>
            <consortium name="The Broad Institute Genomics Platform"/>
            <consortium name="The Broad Institute Genome Sequencing Center for Infectious Disease"/>
            <person name="Wu L."/>
            <person name="Ma J."/>
        </authorList>
    </citation>
    <scope>NUCLEOTIDE SEQUENCE [LARGE SCALE GENOMIC DNA]</scope>
    <source>
        <strain evidence="3">JCM 4350</strain>
    </source>
</reference>
<keyword evidence="3" id="KW-1185">Reference proteome</keyword>
<comment type="caution">
    <text evidence="2">The sequence shown here is derived from an EMBL/GenBank/DDBJ whole genome shotgun (WGS) entry which is preliminary data.</text>
</comment>
<dbReference type="Proteomes" id="UP000659767">
    <property type="component" value="Unassembled WGS sequence"/>
</dbReference>
<evidence type="ECO:0000313" key="3">
    <source>
        <dbReference type="Proteomes" id="UP000659767"/>
    </source>
</evidence>
<evidence type="ECO:0000256" key="1">
    <source>
        <dbReference type="SAM" id="Coils"/>
    </source>
</evidence>
<sequence length="141" mass="14843">MDVPGGPVTTQPERLHHLLDRARRGVILPAEGEQLAEMVGELEADNARYEEVVVGDLNEANIRLQRQAARAEATVARVRQAVDAGPVGSCCAHLIHAALNPPPAVKRCGCGRPDPGPCQPCPDNSPSLHCACDCTPTQGAA</sequence>
<evidence type="ECO:0000313" key="2">
    <source>
        <dbReference type="EMBL" id="GGS63442.1"/>
    </source>
</evidence>
<dbReference type="EMBL" id="BMSZ01000012">
    <property type="protein sequence ID" value="GGS63442.1"/>
    <property type="molecule type" value="Genomic_DNA"/>
</dbReference>
<name>A0ABQ2TC94_STRBA</name>
<organism evidence="2 3">
    <name type="scientific">Streptomyces badius</name>
    <dbReference type="NCBI Taxonomy" id="1941"/>
    <lineage>
        <taxon>Bacteria</taxon>
        <taxon>Bacillati</taxon>
        <taxon>Actinomycetota</taxon>
        <taxon>Actinomycetes</taxon>
        <taxon>Kitasatosporales</taxon>
        <taxon>Streptomycetaceae</taxon>
        <taxon>Streptomyces</taxon>
    </lineage>
</organism>
<gene>
    <name evidence="2" type="ORF">GCM10010253_42910</name>
</gene>
<protein>
    <submittedName>
        <fullName evidence="2">Uncharacterized protein</fullName>
    </submittedName>
</protein>
<feature type="coiled-coil region" evidence="1">
    <location>
        <begin position="54"/>
        <end position="81"/>
    </location>
</feature>
<proteinExistence type="predicted"/>
<keyword evidence="1" id="KW-0175">Coiled coil</keyword>